<dbReference type="Gene3D" id="1.10.8.1020">
    <property type="entry name" value="RecQ-mediated genome instability protein 1, N-terminal domain"/>
    <property type="match status" value="1"/>
</dbReference>
<keyword evidence="20" id="KW-1185">Reference proteome</keyword>
<dbReference type="InterPro" id="IPR044881">
    <property type="entry name" value="RMI1_N_N_sf"/>
</dbReference>
<feature type="compositionally biased region" description="Polar residues" evidence="15">
    <location>
        <begin position="295"/>
        <end position="309"/>
    </location>
</feature>
<reference evidence="18" key="1">
    <citation type="submission" date="2021-02" db="EMBL/GenBank/DDBJ databases">
        <authorList>
            <person name="Nowell W R."/>
        </authorList>
    </citation>
    <scope>NUCLEOTIDE SEQUENCE</scope>
</reference>
<protein>
    <recommendedName>
        <fullName evidence="12">N-alpha-acetyltransferase 60</fullName>
        <ecNumber evidence="11">2.3.1.259</ecNumber>
        <ecNumber evidence="2">2.3.1.48</ecNumber>
    </recommendedName>
</protein>
<dbReference type="EMBL" id="CAJNOH010000071">
    <property type="protein sequence ID" value="CAF0837418.1"/>
    <property type="molecule type" value="Genomic_DNA"/>
</dbReference>
<keyword evidence="8" id="KW-0012">Acyltransferase</keyword>
<evidence type="ECO:0000256" key="14">
    <source>
        <dbReference type="ARBA" id="ARBA00048848"/>
    </source>
</evidence>
<dbReference type="CDD" id="cd04301">
    <property type="entry name" value="NAT_SF"/>
    <property type="match status" value="1"/>
</dbReference>
<dbReference type="GO" id="GO:0000166">
    <property type="term" value="F:nucleotide binding"/>
    <property type="evidence" value="ECO:0007669"/>
    <property type="project" value="InterPro"/>
</dbReference>
<feature type="compositionally biased region" description="Polar residues" evidence="15">
    <location>
        <begin position="333"/>
        <end position="348"/>
    </location>
</feature>
<dbReference type="InterPro" id="IPR000182">
    <property type="entry name" value="GNAT_dom"/>
</dbReference>
<evidence type="ECO:0000256" key="15">
    <source>
        <dbReference type="SAM" id="MobiDB-lite"/>
    </source>
</evidence>
<comment type="caution">
    <text evidence="18">The sequence shown here is derived from an EMBL/GenBank/DDBJ whole genome shotgun (WGS) entry which is preliminary data.</text>
</comment>
<evidence type="ECO:0000313" key="20">
    <source>
        <dbReference type="Proteomes" id="UP000663870"/>
    </source>
</evidence>
<dbReference type="EMBL" id="CAJNOL010000067">
    <property type="protein sequence ID" value="CAF0809496.1"/>
    <property type="molecule type" value="Genomic_DNA"/>
</dbReference>
<dbReference type="InterPro" id="IPR032199">
    <property type="entry name" value="RMI1_C"/>
</dbReference>
<dbReference type="Gene3D" id="3.40.630.30">
    <property type="match status" value="1"/>
</dbReference>
<dbReference type="GO" id="GO:0007059">
    <property type="term" value="P:chromosome segregation"/>
    <property type="evidence" value="ECO:0007669"/>
    <property type="project" value="UniProtKB-KW"/>
</dbReference>
<name>A0A813VGP8_9BILA</name>
<keyword evidence="7" id="KW-0539">Nucleus</keyword>
<dbReference type="Pfam" id="PF00583">
    <property type="entry name" value="Acetyltransf_1"/>
    <property type="match status" value="1"/>
</dbReference>
<feature type="region of interest" description="Disordered" evidence="15">
    <location>
        <begin position="236"/>
        <end position="259"/>
    </location>
</feature>
<organism evidence="18 19">
    <name type="scientific">Rotaria sordida</name>
    <dbReference type="NCBI Taxonomy" id="392033"/>
    <lineage>
        <taxon>Eukaryota</taxon>
        <taxon>Metazoa</taxon>
        <taxon>Spiralia</taxon>
        <taxon>Gnathifera</taxon>
        <taxon>Rotifera</taxon>
        <taxon>Eurotatoria</taxon>
        <taxon>Bdelloidea</taxon>
        <taxon>Philodinida</taxon>
        <taxon>Philodinidae</taxon>
        <taxon>Rotaria</taxon>
    </lineage>
</organism>
<evidence type="ECO:0000256" key="3">
    <source>
        <dbReference type="ARBA" id="ARBA00022679"/>
    </source>
</evidence>
<dbReference type="Pfam" id="PF21000">
    <property type="entry name" value="RMI1_N_N"/>
    <property type="match status" value="1"/>
</dbReference>
<dbReference type="GO" id="GO:0005634">
    <property type="term" value="C:nucleus"/>
    <property type="evidence" value="ECO:0007669"/>
    <property type="project" value="UniProtKB-SubCell"/>
</dbReference>
<comment type="catalytic activity">
    <reaction evidence="14">
        <text>N-terminal L-methionyl-[transmembrane protein] + acetyl-CoA = N-terminal N(alpha)-acetyl-L-methionyl-[transmembrane protein] + CoA + H(+)</text>
        <dbReference type="Rhea" id="RHEA:50604"/>
        <dbReference type="Rhea" id="RHEA-COMP:12745"/>
        <dbReference type="Rhea" id="RHEA-COMP:12746"/>
        <dbReference type="ChEBI" id="CHEBI:15378"/>
        <dbReference type="ChEBI" id="CHEBI:57287"/>
        <dbReference type="ChEBI" id="CHEBI:57288"/>
        <dbReference type="ChEBI" id="CHEBI:64731"/>
        <dbReference type="ChEBI" id="CHEBI:133414"/>
        <dbReference type="EC" id="2.3.1.259"/>
    </reaction>
</comment>
<dbReference type="SUPFAM" id="SSF55729">
    <property type="entry name" value="Acyl-CoA N-acyltransferases (Nat)"/>
    <property type="match status" value="1"/>
</dbReference>
<keyword evidence="4" id="KW-0235">DNA replication</keyword>
<dbReference type="Pfam" id="PF08585">
    <property type="entry name" value="RMI1_N_C"/>
    <property type="match status" value="1"/>
</dbReference>
<dbReference type="SMART" id="SM01161">
    <property type="entry name" value="DUF1767"/>
    <property type="match status" value="1"/>
</dbReference>
<evidence type="ECO:0000256" key="11">
    <source>
        <dbReference type="ARBA" id="ARBA00026111"/>
    </source>
</evidence>
<evidence type="ECO:0000256" key="9">
    <source>
        <dbReference type="ARBA" id="ARBA00024977"/>
    </source>
</evidence>
<evidence type="ECO:0000256" key="8">
    <source>
        <dbReference type="ARBA" id="ARBA00023315"/>
    </source>
</evidence>
<comment type="similarity">
    <text evidence="10">Belongs to the acetyltransferase family. NAA60 subfamily.</text>
</comment>
<gene>
    <name evidence="17" type="ORF">JXQ802_LOCUS4648</name>
    <name evidence="18" type="ORF">PYM288_LOCUS6396</name>
</gene>
<evidence type="ECO:0000256" key="12">
    <source>
        <dbReference type="ARBA" id="ARBA00026144"/>
    </source>
</evidence>
<dbReference type="EC" id="2.3.1.259" evidence="11"/>
<evidence type="ECO:0000259" key="16">
    <source>
        <dbReference type="PROSITE" id="PS51186"/>
    </source>
</evidence>
<dbReference type="GO" id="GO:0006260">
    <property type="term" value="P:DNA replication"/>
    <property type="evidence" value="ECO:0007669"/>
    <property type="project" value="UniProtKB-KW"/>
</dbReference>
<keyword evidence="3" id="KW-0808">Transferase</keyword>
<comment type="catalytic activity">
    <reaction evidence="13">
        <text>L-lysyl-[protein] + acetyl-CoA = N(6)-acetyl-L-lysyl-[protein] + CoA + H(+)</text>
        <dbReference type="Rhea" id="RHEA:45948"/>
        <dbReference type="Rhea" id="RHEA-COMP:9752"/>
        <dbReference type="Rhea" id="RHEA-COMP:10731"/>
        <dbReference type="ChEBI" id="CHEBI:15378"/>
        <dbReference type="ChEBI" id="CHEBI:29969"/>
        <dbReference type="ChEBI" id="CHEBI:57287"/>
        <dbReference type="ChEBI" id="CHEBI:57288"/>
        <dbReference type="ChEBI" id="CHEBI:61930"/>
        <dbReference type="EC" id="2.3.1.48"/>
    </reaction>
</comment>
<comment type="function">
    <text evidence="9">Essential component of the RMI complex, a complex that plays an important role in the processing of homologous recombination intermediates to limit DNA crossover formation in cells. Promotes TOP3A binding to double Holliday junctions (DHJ) and hence stimulates TOP3A-mediated dissolution. Required for BLM phosphorylation during mitosis. Within the BLM complex, required for BLM and TOP3A stability.</text>
</comment>
<dbReference type="InterPro" id="IPR042470">
    <property type="entry name" value="RMI1_N_C_sf"/>
</dbReference>
<accession>A0A813VGP8</accession>
<dbReference type="InterPro" id="IPR013894">
    <property type="entry name" value="RMI1_OB"/>
</dbReference>
<evidence type="ECO:0000256" key="10">
    <source>
        <dbReference type="ARBA" id="ARBA00025774"/>
    </source>
</evidence>
<dbReference type="InterPro" id="IPR049363">
    <property type="entry name" value="RMI1_N"/>
</dbReference>
<evidence type="ECO:0000256" key="6">
    <source>
        <dbReference type="ARBA" id="ARBA00022853"/>
    </source>
</evidence>
<dbReference type="GO" id="GO:0120518">
    <property type="term" value="F:protein N-terminal-methionine acetyltransferase activity"/>
    <property type="evidence" value="ECO:0007669"/>
    <property type="project" value="UniProtKB-EC"/>
</dbReference>
<feature type="domain" description="N-acetyltransferase" evidence="16">
    <location>
        <begin position="552"/>
        <end position="721"/>
    </location>
</feature>
<evidence type="ECO:0000256" key="13">
    <source>
        <dbReference type="ARBA" id="ARBA00048017"/>
    </source>
</evidence>
<comment type="subcellular location">
    <subcellularLocation>
        <location evidence="1">Nucleus</location>
    </subcellularLocation>
</comment>
<evidence type="ECO:0000313" key="19">
    <source>
        <dbReference type="Proteomes" id="UP000663854"/>
    </source>
</evidence>
<dbReference type="GO" id="GO:0004402">
    <property type="term" value="F:histone acetyltransferase activity"/>
    <property type="evidence" value="ECO:0007669"/>
    <property type="project" value="TreeGrafter"/>
</dbReference>
<sequence>MNVIDNVRRAFRSKYSFDIQSTWLQPCLAWLRDQFQITELTNNYTLEKIYTQWLHTDIALIADACCLPNDLDLNAKKIQLSGKYALQINSILCISESYYSQVLDIHGDQNENERIDTDITETQQWKPPPTKRALYLELTDGKTILRGLEYETISGLDRDSTLPGAKILVTGPILFRRGMLLLTPKNTKILGGYVESLLDKNTSIETALTSLSKTASKLDESRMRFNRLNIKVHPPIVSNDSTNRITDRQTNQDNFHDDEDEMDEFIRQAYADGMLNDDSHVAPESIDYNPPPPSSYNTIQPSTTTTNRIPTPIDQPEEVILISDDDDDNYLLQTNIPPTESSLSDNQISDVSSFAPPSSPPPPPPVRPSIPKVSLPYTYLSLIRHQISQSNRNYQDFIIKGCFSSLVTNPRVIKNEFDLLAYVNDGSDCLLVQLASDLLAHRIGITVLELMIKRKECKNDIDKQKFQTDFNERLKKFGHDDDRRIIIVFEDNIKLSLAKKNTIENQFVDNQYFYYRMQTSLLSLQSITVNLDSPYKISTEQLHVLQTSNISISFRFLRPGDQSEVKSLCCDWFPIEYPDLWYDDIVHDTRYFALAACEKNTQRIVGLVVADILPLGSCNREDQQILHKSFPLTTPVCYILILGVEKEYRRQGLAGILLQQLLNTLYERATCKAVYLHVLYSNRQAIKFYQSKQFQYRVHLPHYYCIKGDNFDGYCFALYINGGHPPFTLSDFFSNWWTYLTGTSPCRLLQTLGHFVANRFIFTDNHQRTSSYKQISRII</sequence>
<dbReference type="EC" id="2.3.1.48" evidence="2"/>
<dbReference type="Pfam" id="PF16099">
    <property type="entry name" value="RMI1_C"/>
    <property type="match status" value="1"/>
</dbReference>
<keyword evidence="5" id="KW-0159">Chromosome partition</keyword>
<evidence type="ECO:0000313" key="18">
    <source>
        <dbReference type="EMBL" id="CAF0837418.1"/>
    </source>
</evidence>
<proteinExistence type="inferred from homology"/>
<feature type="region of interest" description="Disordered" evidence="15">
    <location>
        <begin position="333"/>
        <end position="369"/>
    </location>
</feature>
<dbReference type="Proteomes" id="UP000663870">
    <property type="component" value="Unassembled WGS sequence"/>
</dbReference>
<evidence type="ECO:0000313" key="17">
    <source>
        <dbReference type="EMBL" id="CAF0809496.1"/>
    </source>
</evidence>
<feature type="compositionally biased region" description="Pro residues" evidence="15">
    <location>
        <begin position="357"/>
        <end position="368"/>
    </location>
</feature>
<keyword evidence="6" id="KW-0156">Chromatin regulator</keyword>
<feature type="compositionally biased region" description="Polar residues" evidence="15">
    <location>
        <begin position="238"/>
        <end position="253"/>
    </location>
</feature>
<dbReference type="AlphaFoldDB" id="A0A813VGP8"/>
<evidence type="ECO:0000256" key="5">
    <source>
        <dbReference type="ARBA" id="ARBA00022829"/>
    </source>
</evidence>
<dbReference type="Gene3D" id="2.40.50.770">
    <property type="entry name" value="RecQ-mediated genome instability protein Rmi1, C-terminal domain"/>
    <property type="match status" value="1"/>
</dbReference>
<dbReference type="InterPro" id="IPR016181">
    <property type="entry name" value="Acyl_CoA_acyltransferase"/>
</dbReference>
<dbReference type="PANTHER" id="PTHR14744">
    <property type="entry name" value="N-ALPHA-ACETYLTRANSFERASE 60"/>
    <property type="match status" value="1"/>
</dbReference>
<dbReference type="GO" id="GO:0000139">
    <property type="term" value="C:Golgi membrane"/>
    <property type="evidence" value="ECO:0007669"/>
    <property type="project" value="TreeGrafter"/>
</dbReference>
<evidence type="ECO:0000256" key="1">
    <source>
        <dbReference type="ARBA" id="ARBA00004123"/>
    </source>
</evidence>
<evidence type="ECO:0000256" key="2">
    <source>
        <dbReference type="ARBA" id="ARBA00013184"/>
    </source>
</evidence>
<dbReference type="PANTHER" id="PTHR14744:SF15">
    <property type="entry name" value="N-ALPHA-ACETYLTRANSFERASE 60"/>
    <property type="match status" value="1"/>
</dbReference>
<dbReference type="InterPro" id="IPR045141">
    <property type="entry name" value="NAA60-like"/>
</dbReference>
<dbReference type="PROSITE" id="PS51186">
    <property type="entry name" value="GNAT"/>
    <property type="match status" value="1"/>
</dbReference>
<evidence type="ECO:0000256" key="4">
    <source>
        <dbReference type="ARBA" id="ARBA00022705"/>
    </source>
</evidence>
<dbReference type="Proteomes" id="UP000663854">
    <property type="component" value="Unassembled WGS sequence"/>
</dbReference>
<feature type="region of interest" description="Disordered" evidence="15">
    <location>
        <begin position="276"/>
        <end position="311"/>
    </location>
</feature>
<evidence type="ECO:0000256" key="7">
    <source>
        <dbReference type="ARBA" id="ARBA00023242"/>
    </source>
</evidence>